<dbReference type="Proteomes" id="UP001501079">
    <property type="component" value="Unassembled WGS sequence"/>
</dbReference>
<evidence type="ECO:0000259" key="1">
    <source>
        <dbReference type="Pfam" id="PF00535"/>
    </source>
</evidence>
<dbReference type="InterPro" id="IPR001173">
    <property type="entry name" value="Glyco_trans_2-like"/>
</dbReference>
<comment type="caution">
    <text evidence="2">The sequence shown here is derived from an EMBL/GenBank/DDBJ whole genome shotgun (WGS) entry which is preliminary data.</text>
</comment>
<sequence>MHYRDSDAVNELLESTRNWSRRPEHVVVADNSRDYVASPGTAAPEVIRMSNNAGYGAAANEIFRSFAGRADYVLLMTQDATLDPGSLERLHALLESHNDAAVAVPYLRYRSGPERVFSTGGIITKMSRTLHPEQGAPVATVKHRSPHDIAWGDGACLLLRLSALDQVGGFDESYFLYVEEVDLQYRLSRAGWKILADPQAWGAQEPGAYSLYYKYRNLTYFSSKHSELHPWPWLLALPKDVFRMIRLGRPSEFWRALAGLADKKRGRMGPNRKLNPA</sequence>
<dbReference type="PANTHER" id="PTHR43179:SF7">
    <property type="entry name" value="RHAMNOSYLTRANSFERASE WBBL"/>
    <property type="match status" value="1"/>
</dbReference>
<dbReference type="SUPFAM" id="SSF53448">
    <property type="entry name" value="Nucleotide-diphospho-sugar transferases"/>
    <property type="match status" value="1"/>
</dbReference>
<dbReference type="EMBL" id="BAABBW010000003">
    <property type="protein sequence ID" value="GAA4174970.1"/>
    <property type="molecule type" value="Genomic_DNA"/>
</dbReference>
<dbReference type="InterPro" id="IPR029044">
    <property type="entry name" value="Nucleotide-diphossugar_trans"/>
</dbReference>
<gene>
    <name evidence="2" type="ORF">GCM10022287_19650</name>
</gene>
<evidence type="ECO:0000313" key="3">
    <source>
        <dbReference type="Proteomes" id="UP001501079"/>
    </source>
</evidence>
<organism evidence="2 3">
    <name type="scientific">Gryllotalpicola koreensis</name>
    <dbReference type="NCBI Taxonomy" id="993086"/>
    <lineage>
        <taxon>Bacteria</taxon>
        <taxon>Bacillati</taxon>
        <taxon>Actinomycetota</taxon>
        <taxon>Actinomycetes</taxon>
        <taxon>Micrococcales</taxon>
        <taxon>Microbacteriaceae</taxon>
        <taxon>Gryllotalpicola</taxon>
    </lineage>
</organism>
<accession>A0ABP8A0Y2</accession>
<keyword evidence="3" id="KW-1185">Reference proteome</keyword>
<evidence type="ECO:0000313" key="2">
    <source>
        <dbReference type="EMBL" id="GAA4174970.1"/>
    </source>
</evidence>
<name>A0ABP8A0Y2_9MICO</name>
<reference evidence="3" key="1">
    <citation type="journal article" date="2019" name="Int. J. Syst. Evol. Microbiol.">
        <title>The Global Catalogue of Microorganisms (GCM) 10K type strain sequencing project: providing services to taxonomists for standard genome sequencing and annotation.</title>
        <authorList>
            <consortium name="The Broad Institute Genomics Platform"/>
            <consortium name="The Broad Institute Genome Sequencing Center for Infectious Disease"/>
            <person name="Wu L."/>
            <person name="Ma J."/>
        </authorList>
    </citation>
    <scope>NUCLEOTIDE SEQUENCE [LARGE SCALE GENOMIC DNA]</scope>
    <source>
        <strain evidence="3">JCM 17591</strain>
    </source>
</reference>
<feature type="domain" description="Glycosyltransferase 2-like" evidence="1">
    <location>
        <begin position="5"/>
        <end position="115"/>
    </location>
</feature>
<protein>
    <recommendedName>
        <fullName evidence="1">Glycosyltransferase 2-like domain-containing protein</fullName>
    </recommendedName>
</protein>
<dbReference type="PANTHER" id="PTHR43179">
    <property type="entry name" value="RHAMNOSYLTRANSFERASE WBBL"/>
    <property type="match status" value="1"/>
</dbReference>
<proteinExistence type="predicted"/>
<dbReference type="Pfam" id="PF00535">
    <property type="entry name" value="Glycos_transf_2"/>
    <property type="match status" value="1"/>
</dbReference>
<dbReference type="Gene3D" id="3.90.550.10">
    <property type="entry name" value="Spore Coat Polysaccharide Biosynthesis Protein SpsA, Chain A"/>
    <property type="match status" value="1"/>
</dbReference>